<dbReference type="EMBL" id="FUYQ01000001">
    <property type="protein sequence ID" value="SKB25436.1"/>
    <property type="molecule type" value="Genomic_DNA"/>
</dbReference>
<dbReference type="Gene3D" id="1.10.3670.10">
    <property type="entry name" value="Putative xylanase like domain"/>
    <property type="match status" value="1"/>
</dbReference>
<proteinExistence type="predicted"/>
<organism evidence="2 3">
    <name type="scientific">Parabacteroides chartae</name>
    <dbReference type="NCBI Taxonomy" id="1037355"/>
    <lineage>
        <taxon>Bacteria</taxon>
        <taxon>Pseudomonadati</taxon>
        <taxon>Bacteroidota</taxon>
        <taxon>Bacteroidia</taxon>
        <taxon>Bacteroidales</taxon>
        <taxon>Tannerellaceae</taxon>
        <taxon>Parabacteroides</taxon>
    </lineage>
</organism>
<reference evidence="3" key="1">
    <citation type="submission" date="2017-02" db="EMBL/GenBank/DDBJ databases">
        <authorList>
            <person name="Varghese N."/>
            <person name="Submissions S."/>
        </authorList>
    </citation>
    <scope>NUCLEOTIDE SEQUENCE [LARGE SCALE GENOMIC DNA]</scope>
    <source>
        <strain evidence="3">DSM 24967</strain>
    </source>
</reference>
<evidence type="ECO:0008006" key="4">
    <source>
        <dbReference type="Google" id="ProtNLM"/>
    </source>
</evidence>
<sequence>MNLLKIVFVLLSVTVQAAAQVVYLPSDSLVFEKCMQAMDINKDLPLQDLVVQTALYFEGTPYVASTLEQTPEQLVVNLREFDCTTFVESVLALSYTRKDKKPSFQTYCMNLKRIRYREEIKDYSSRLHYTTDWIQTNEKRGFVKDISQQLGGAILPVNLYFMSTNADKYKQLLNNPQLTDKIRQQEQAVNALPHYYVPVSDIDKRSGMVKSGDMVCFVTTIKGLDVSHVGFALHKDGILTFIHASLTAKKVIVNPISIQAYVEGIKHNNGVLFVRALEQSLK</sequence>
<name>A0A1T4ZRZ8_9BACT</name>
<dbReference type="SUPFAM" id="SSF54001">
    <property type="entry name" value="Cysteine proteinases"/>
    <property type="match status" value="1"/>
</dbReference>
<accession>A0A1T4ZRZ8</accession>
<dbReference type="RefSeq" id="WP_079681821.1">
    <property type="nucleotide sequence ID" value="NZ_FUYQ01000001.1"/>
</dbReference>
<dbReference type="Pfam" id="PF07313">
    <property type="entry name" value="AmiA-like"/>
    <property type="match status" value="1"/>
</dbReference>
<evidence type="ECO:0000256" key="1">
    <source>
        <dbReference type="SAM" id="SignalP"/>
    </source>
</evidence>
<evidence type="ECO:0000313" key="3">
    <source>
        <dbReference type="Proteomes" id="UP000190852"/>
    </source>
</evidence>
<protein>
    <recommendedName>
        <fullName evidence="4">DUF1460 domain-containing protein</fullName>
    </recommendedName>
</protein>
<feature type="chain" id="PRO_5010578172" description="DUF1460 domain-containing protein" evidence="1">
    <location>
        <begin position="18"/>
        <end position="282"/>
    </location>
</feature>
<dbReference type="AlphaFoldDB" id="A0A1T4ZRZ8"/>
<dbReference type="Proteomes" id="UP000190852">
    <property type="component" value="Unassembled WGS sequence"/>
</dbReference>
<dbReference type="InterPro" id="IPR010846">
    <property type="entry name" value="AmiA-like"/>
</dbReference>
<keyword evidence="3" id="KW-1185">Reference proteome</keyword>
<dbReference type="InterPro" id="IPR038765">
    <property type="entry name" value="Papain-like_cys_pep_sf"/>
</dbReference>
<evidence type="ECO:0000313" key="2">
    <source>
        <dbReference type="EMBL" id="SKB25436.1"/>
    </source>
</evidence>
<feature type="signal peptide" evidence="1">
    <location>
        <begin position="1"/>
        <end position="17"/>
    </location>
</feature>
<gene>
    <name evidence="2" type="ORF">SAMN05660349_00028</name>
</gene>
<keyword evidence="1" id="KW-0732">Signal</keyword>
<dbReference type="Gene3D" id="2.30.260.10">
    <property type="entry name" value="putative xylanase like domain"/>
    <property type="match status" value="1"/>
</dbReference>